<dbReference type="InterPro" id="IPR011009">
    <property type="entry name" value="Kinase-like_dom_sf"/>
</dbReference>
<protein>
    <recommendedName>
        <fullName evidence="4">RING-type E3 ubiquitin transferase</fullName>
        <ecNumber evidence="4">2.3.2.27</ecNumber>
    </recommendedName>
</protein>
<dbReference type="PANTHER" id="PTHR45647">
    <property type="entry name" value="OS02G0152300 PROTEIN"/>
    <property type="match status" value="1"/>
</dbReference>
<evidence type="ECO:0000256" key="9">
    <source>
        <dbReference type="ARBA" id="ARBA00022807"/>
    </source>
</evidence>
<dbReference type="Gene3D" id="3.10.20.90">
    <property type="entry name" value="Phosphatidylinositol 3-kinase Catalytic Subunit, Chain A, domain 1"/>
    <property type="match status" value="1"/>
</dbReference>
<comment type="catalytic activity">
    <reaction evidence="1">
        <text>S-ubiquitinyl-[E2 ubiquitin-conjugating enzyme]-L-cysteine + [acceptor protein]-L-lysine = [E2 ubiquitin-conjugating enzyme]-L-cysteine + N(6)-ubiquitinyl-[acceptor protein]-L-lysine.</text>
        <dbReference type="EC" id="2.3.2.27"/>
    </reaction>
</comment>
<reference evidence="13" key="5">
    <citation type="journal article" date="2021" name="G3 (Bethesda)">
        <title>Aegilops tauschii genome assembly Aet v5.0 features greater sequence contiguity and improved annotation.</title>
        <authorList>
            <person name="Wang L."/>
            <person name="Zhu T."/>
            <person name="Rodriguez J.C."/>
            <person name="Deal K.R."/>
            <person name="Dubcovsky J."/>
            <person name="McGuire P.E."/>
            <person name="Lux T."/>
            <person name="Spannagl M."/>
            <person name="Mayer K.F.X."/>
            <person name="Baldrich P."/>
            <person name="Meyers B.C."/>
            <person name="Huo N."/>
            <person name="Gu Y.Q."/>
            <person name="Zhou H."/>
            <person name="Devos K.M."/>
            <person name="Bennetzen J.L."/>
            <person name="Unver T."/>
            <person name="Budak H."/>
            <person name="Gulick P.J."/>
            <person name="Galiba G."/>
            <person name="Kalapos B."/>
            <person name="Nelson D.R."/>
            <person name="Li P."/>
            <person name="You F.M."/>
            <person name="Luo M.C."/>
            <person name="Dvorak J."/>
        </authorList>
    </citation>
    <scope>NUCLEOTIDE SEQUENCE [LARGE SCALE GENOMIC DNA]</scope>
    <source>
        <strain evidence="13">cv. AL8/78</strain>
    </source>
</reference>
<dbReference type="Gramene" id="AET4Gv20203700.5">
    <property type="protein sequence ID" value="AET4Gv20203700.5"/>
    <property type="gene ID" value="AET4Gv20203700"/>
</dbReference>
<evidence type="ECO:0000256" key="5">
    <source>
        <dbReference type="ARBA" id="ARBA00022670"/>
    </source>
</evidence>
<evidence type="ECO:0000256" key="8">
    <source>
        <dbReference type="ARBA" id="ARBA00022801"/>
    </source>
</evidence>
<accession>A0A453HJ48</accession>
<reference evidence="14" key="1">
    <citation type="journal article" date="2014" name="Science">
        <title>Ancient hybridizations among the ancestral genomes of bread wheat.</title>
        <authorList>
            <consortium name="International Wheat Genome Sequencing Consortium,"/>
            <person name="Marcussen T."/>
            <person name="Sandve S.R."/>
            <person name="Heier L."/>
            <person name="Spannagl M."/>
            <person name="Pfeifer M."/>
            <person name="Jakobsen K.S."/>
            <person name="Wulff B.B."/>
            <person name="Steuernagel B."/>
            <person name="Mayer K.F."/>
            <person name="Olsen O.A."/>
        </authorList>
    </citation>
    <scope>NUCLEOTIDE SEQUENCE [LARGE SCALE GENOMIC DNA]</scope>
    <source>
        <strain evidence="14">cv. AL8/78</strain>
    </source>
</reference>
<dbReference type="GO" id="GO:0005634">
    <property type="term" value="C:nucleus"/>
    <property type="evidence" value="ECO:0007669"/>
    <property type="project" value="UniProtKB-ARBA"/>
</dbReference>
<dbReference type="InterPro" id="IPR024729">
    <property type="entry name" value="USP7_ICP0-binding_dom"/>
</dbReference>
<evidence type="ECO:0000256" key="6">
    <source>
        <dbReference type="ARBA" id="ARBA00022679"/>
    </source>
</evidence>
<evidence type="ECO:0000256" key="7">
    <source>
        <dbReference type="ARBA" id="ARBA00022786"/>
    </source>
</evidence>
<keyword evidence="7" id="KW-0833">Ubl conjugation pathway</keyword>
<dbReference type="CDD" id="cd16655">
    <property type="entry name" value="RING-Ubox_WDSUB1-like"/>
    <property type="match status" value="1"/>
</dbReference>
<dbReference type="Gene3D" id="3.30.40.10">
    <property type="entry name" value="Zinc/RING finger domain, C3HC4 (zinc finger)"/>
    <property type="match status" value="1"/>
</dbReference>
<keyword evidence="8" id="KW-0378">Hydrolase</keyword>
<dbReference type="EnsemblPlants" id="AET4Gv20203700.5">
    <property type="protein sequence ID" value="AET4Gv20203700.5"/>
    <property type="gene ID" value="AET4Gv20203700"/>
</dbReference>
<dbReference type="GO" id="GO:0061630">
    <property type="term" value="F:ubiquitin protein ligase activity"/>
    <property type="evidence" value="ECO:0007669"/>
    <property type="project" value="UniProtKB-EC"/>
</dbReference>
<keyword evidence="6" id="KW-0808">Transferase</keyword>
<dbReference type="InterPro" id="IPR003613">
    <property type="entry name" value="Ubox_domain"/>
</dbReference>
<dbReference type="GO" id="GO:0006508">
    <property type="term" value="P:proteolysis"/>
    <property type="evidence" value="ECO:0007669"/>
    <property type="project" value="UniProtKB-KW"/>
</dbReference>
<reference evidence="13" key="4">
    <citation type="submission" date="2019-03" db="UniProtKB">
        <authorList>
            <consortium name="EnsemblPlants"/>
        </authorList>
    </citation>
    <scope>IDENTIFICATION</scope>
</reference>
<dbReference type="UniPathway" id="UPA00143"/>
<dbReference type="Pfam" id="PF00069">
    <property type="entry name" value="Pkinase"/>
    <property type="match status" value="1"/>
</dbReference>
<proteinExistence type="inferred from homology"/>
<dbReference type="GO" id="GO:0101005">
    <property type="term" value="F:deubiquitinase activity"/>
    <property type="evidence" value="ECO:0007669"/>
    <property type="project" value="UniProtKB-ARBA"/>
</dbReference>
<name>A0A453HJ48_AEGTS</name>
<dbReference type="Gene3D" id="1.10.510.10">
    <property type="entry name" value="Transferase(Phosphotransferase) domain 1"/>
    <property type="match status" value="1"/>
</dbReference>
<evidence type="ECO:0000259" key="12">
    <source>
        <dbReference type="PROSITE" id="PS51698"/>
    </source>
</evidence>
<dbReference type="GO" id="GO:0005524">
    <property type="term" value="F:ATP binding"/>
    <property type="evidence" value="ECO:0007669"/>
    <property type="project" value="InterPro"/>
</dbReference>
<keyword evidence="9" id="KW-0788">Thiol protease</keyword>
<feature type="coiled-coil region" evidence="10">
    <location>
        <begin position="332"/>
        <end position="436"/>
    </location>
</feature>
<keyword evidence="14" id="KW-1185">Reference proteome</keyword>
<feature type="domain" description="Protein kinase" evidence="11">
    <location>
        <begin position="463"/>
        <end position="719"/>
    </location>
</feature>
<organism evidence="13 14">
    <name type="scientific">Aegilops tauschii subsp. strangulata</name>
    <name type="common">Goatgrass</name>
    <dbReference type="NCBI Taxonomy" id="200361"/>
    <lineage>
        <taxon>Eukaryota</taxon>
        <taxon>Viridiplantae</taxon>
        <taxon>Streptophyta</taxon>
        <taxon>Embryophyta</taxon>
        <taxon>Tracheophyta</taxon>
        <taxon>Spermatophyta</taxon>
        <taxon>Magnoliopsida</taxon>
        <taxon>Liliopsida</taxon>
        <taxon>Poales</taxon>
        <taxon>Poaceae</taxon>
        <taxon>BOP clade</taxon>
        <taxon>Pooideae</taxon>
        <taxon>Triticodae</taxon>
        <taxon>Triticeae</taxon>
        <taxon>Triticinae</taxon>
        <taxon>Aegilops</taxon>
    </lineage>
</organism>
<evidence type="ECO:0000256" key="1">
    <source>
        <dbReference type="ARBA" id="ARBA00000900"/>
    </source>
</evidence>
<evidence type="ECO:0000259" key="11">
    <source>
        <dbReference type="PROSITE" id="PS50011"/>
    </source>
</evidence>
<keyword evidence="10" id="KW-0175">Coiled coil</keyword>
<sequence length="809" mass="92520">SLCFSPGRYFCFSRTRFGTFPFSAATIRGRSARRRPKTPTVPTSTTGAPRLAEVLPIAAMAQDHRTIKVARDEDLRSQIGSGGFYFDLVDFDRVRAFQVPVDTTVILFMEELAKELGTPVKFQRLWLCQRRQNGTRRPSRPLNSKEKKLSIGRVFSADVKLFLEVFNPCSPRNLNREYLLVFLKFYDPEQTQLRYIGTLFVSCSSRPLDILPKLRSLAGFCADEEIELYEEIKFEPNVMCEALDIHHTFTVNQIENGDIICFQKRPKSCNQHLYPSVKLFLEHVHKLTKEGRKICALEEEIVEFRRLSDLNIAANLECTQLRHERDNAILQVDEFRGQNDLVRLQIEEAKKECDQLRHELDNAMRQVDEFRGQNDLVRLQIEESKKECNQLRHERDNAVRQIDALLNQNTVGRIQIEEAKMECSQLKHERDNAVRQVDELWDRNSQFILEFRFTCLEQATEHFKDLCKIGDTEYGCVYKGIINNTTVAIKLSKSESLFQQEVSVLRQGGRHANIVTFVGMCSEVSALVYEWLPKGNLEDRILCADDTPPLSWHIRTQIIREVCCALLFLHSHKPNASVHGDLRPCNILIGADYRSKLYNFGMSTLFLQPGSCPPNLTSRLPYTDPEFLTIGDLTPLSDVYSLGVIILRLLTGMPPLAITKKVREAFRSDNLHLLIDKSAGDWPYTQAKQLALLGLRCVEMTREKRPDLTEVWTVVEALVRKPPAPSCPAHFICPILQEIMNDPQMASDGFTYEAEAIRRWLDGGSNRSPMTNLALPNRVLIPNRALRSSIQEYLQASVAKAVSSLNLNL</sequence>
<dbReference type="PROSITE" id="PS50011">
    <property type="entry name" value="PROTEIN_KINASE_DOM"/>
    <property type="match status" value="1"/>
</dbReference>
<dbReference type="PANTHER" id="PTHR45647:SF50">
    <property type="entry name" value="U-BOX DOMAIN-CONTAINING PROTEIN 57"/>
    <property type="match status" value="1"/>
</dbReference>
<keyword evidence="5" id="KW-0645">Protease</keyword>
<feature type="domain" description="U-box" evidence="12">
    <location>
        <begin position="726"/>
        <end position="800"/>
    </location>
</feature>
<evidence type="ECO:0000256" key="10">
    <source>
        <dbReference type="SAM" id="Coils"/>
    </source>
</evidence>
<dbReference type="STRING" id="200361.A0A453HJ48"/>
<reference evidence="13" key="3">
    <citation type="journal article" date="2017" name="Nature">
        <title>Genome sequence of the progenitor of the wheat D genome Aegilops tauschii.</title>
        <authorList>
            <person name="Luo M.C."/>
            <person name="Gu Y.Q."/>
            <person name="Puiu D."/>
            <person name="Wang H."/>
            <person name="Twardziok S.O."/>
            <person name="Deal K.R."/>
            <person name="Huo N."/>
            <person name="Zhu T."/>
            <person name="Wang L."/>
            <person name="Wang Y."/>
            <person name="McGuire P.E."/>
            <person name="Liu S."/>
            <person name="Long H."/>
            <person name="Ramasamy R.K."/>
            <person name="Rodriguez J.C."/>
            <person name="Van S.L."/>
            <person name="Yuan L."/>
            <person name="Wang Z."/>
            <person name="Xia Z."/>
            <person name="Xiao L."/>
            <person name="Anderson O.D."/>
            <person name="Ouyang S."/>
            <person name="Liang Y."/>
            <person name="Zimin A.V."/>
            <person name="Pertea G."/>
            <person name="Qi P."/>
            <person name="Bennetzen J.L."/>
            <person name="Dai X."/>
            <person name="Dawson M.W."/>
            <person name="Muller H.G."/>
            <person name="Kugler K."/>
            <person name="Rivarola-Duarte L."/>
            <person name="Spannagl M."/>
            <person name="Mayer K.F.X."/>
            <person name="Lu F.H."/>
            <person name="Bevan M.W."/>
            <person name="Leroy P."/>
            <person name="Li P."/>
            <person name="You F.M."/>
            <person name="Sun Q."/>
            <person name="Liu Z."/>
            <person name="Lyons E."/>
            <person name="Wicker T."/>
            <person name="Salzberg S.L."/>
            <person name="Devos K.M."/>
            <person name="Dvorak J."/>
        </authorList>
    </citation>
    <scope>NUCLEOTIDE SEQUENCE [LARGE SCALE GENOMIC DNA]</scope>
    <source>
        <strain evidence="13">cv. AL8/78</strain>
    </source>
</reference>
<dbReference type="GO" id="GO:0008234">
    <property type="term" value="F:cysteine-type peptidase activity"/>
    <property type="evidence" value="ECO:0007669"/>
    <property type="project" value="UniProtKB-KW"/>
</dbReference>
<dbReference type="FunFam" id="3.10.20.90:FF:000050">
    <property type="entry name" value="Ubiquitin carboxyl-terminal hydrolase 13"/>
    <property type="match status" value="1"/>
</dbReference>
<evidence type="ECO:0000256" key="4">
    <source>
        <dbReference type="ARBA" id="ARBA00012483"/>
    </source>
</evidence>
<evidence type="ECO:0000313" key="14">
    <source>
        <dbReference type="Proteomes" id="UP000015105"/>
    </source>
</evidence>
<evidence type="ECO:0000256" key="2">
    <source>
        <dbReference type="ARBA" id="ARBA00004906"/>
    </source>
</evidence>
<dbReference type="InterPro" id="IPR051348">
    <property type="entry name" value="U-box_ubiquitin_ligases"/>
</dbReference>
<dbReference type="InterPro" id="IPR013083">
    <property type="entry name" value="Znf_RING/FYVE/PHD"/>
</dbReference>
<dbReference type="SMART" id="SM00504">
    <property type="entry name" value="Ubox"/>
    <property type="match status" value="1"/>
</dbReference>
<dbReference type="SUPFAM" id="SSF56112">
    <property type="entry name" value="Protein kinase-like (PK-like)"/>
    <property type="match status" value="1"/>
</dbReference>
<dbReference type="GO" id="GO:0016567">
    <property type="term" value="P:protein ubiquitination"/>
    <property type="evidence" value="ECO:0007669"/>
    <property type="project" value="UniProtKB-UniPathway"/>
</dbReference>
<dbReference type="EC" id="2.3.2.27" evidence="4"/>
<comment type="pathway">
    <text evidence="2">Protein modification; protein ubiquitination.</text>
</comment>
<evidence type="ECO:0000313" key="13">
    <source>
        <dbReference type="EnsemblPlants" id="AET4Gv20203700.5"/>
    </source>
</evidence>
<dbReference type="GO" id="GO:0004672">
    <property type="term" value="F:protein kinase activity"/>
    <property type="evidence" value="ECO:0007669"/>
    <property type="project" value="InterPro"/>
</dbReference>
<dbReference type="Proteomes" id="UP000015105">
    <property type="component" value="Chromosome 4D"/>
</dbReference>
<dbReference type="Gene3D" id="3.30.200.20">
    <property type="entry name" value="Phosphorylase Kinase, domain 1"/>
    <property type="match status" value="1"/>
</dbReference>
<reference evidence="14" key="2">
    <citation type="journal article" date="2017" name="Nat. Plants">
        <title>The Aegilops tauschii genome reveals multiple impacts of transposons.</title>
        <authorList>
            <person name="Zhao G."/>
            <person name="Zou C."/>
            <person name="Li K."/>
            <person name="Wang K."/>
            <person name="Li T."/>
            <person name="Gao L."/>
            <person name="Zhang X."/>
            <person name="Wang H."/>
            <person name="Yang Z."/>
            <person name="Liu X."/>
            <person name="Jiang W."/>
            <person name="Mao L."/>
            <person name="Kong X."/>
            <person name="Jiao Y."/>
            <person name="Jia J."/>
        </authorList>
    </citation>
    <scope>NUCLEOTIDE SEQUENCE [LARGE SCALE GENOMIC DNA]</scope>
    <source>
        <strain evidence="14">cv. AL8/78</strain>
    </source>
</reference>
<evidence type="ECO:0000256" key="3">
    <source>
        <dbReference type="ARBA" id="ARBA00009085"/>
    </source>
</evidence>
<dbReference type="InterPro" id="IPR000719">
    <property type="entry name" value="Prot_kinase_dom"/>
</dbReference>
<dbReference type="SUPFAM" id="SSF57850">
    <property type="entry name" value="RING/U-box"/>
    <property type="match status" value="1"/>
</dbReference>
<comment type="similarity">
    <text evidence="3">Belongs to the peptidase C19 family.</text>
</comment>
<dbReference type="PROSITE" id="PS51698">
    <property type="entry name" value="U_BOX"/>
    <property type="match status" value="1"/>
</dbReference>
<dbReference type="AlphaFoldDB" id="A0A453HJ48"/>
<dbReference type="Pfam" id="PF12436">
    <property type="entry name" value="USP7_ICP0_bdg"/>
    <property type="match status" value="1"/>
</dbReference>
<dbReference type="Pfam" id="PF04564">
    <property type="entry name" value="U-box"/>
    <property type="match status" value="1"/>
</dbReference>